<evidence type="ECO:0000313" key="1">
    <source>
        <dbReference type="EMBL" id="KAJ7607471.1"/>
    </source>
</evidence>
<sequence length="164" mass="18229">MELMGLENIRNQLALALDGPETQSVAGTFVERLLHRAFIHNKMPVPSVFGAGDNIIRRSLFLYGQAQNFVIESCDPAVLQTRPLYLQPHAQNFAAVDAIIVTSSTLRLTQSSLSNTHPHNLATLLQIIARLGAYSRGLGQGKNFDVENLNLVYCRDEHRPRPKP</sequence>
<keyword evidence="2" id="KW-1185">Reference proteome</keyword>
<gene>
    <name evidence="1" type="ORF">FB45DRAFT_1040158</name>
</gene>
<name>A0AAD7B1X1_9AGAR</name>
<protein>
    <submittedName>
        <fullName evidence="1">Uncharacterized protein</fullName>
    </submittedName>
</protein>
<organism evidence="1 2">
    <name type="scientific">Roridomyces roridus</name>
    <dbReference type="NCBI Taxonomy" id="1738132"/>
    <lineage>
        <taxon>Eukaryota</taxon>
        <taxon>Fungi</taxon>
        <taxon>Dikarya</taxon>
        <taxon>Basidiomycota</taxon>
        <taxon>Agaricomycotina</taxon>
        <taxon>Agaricomycetes</taxon>
        <taxon>Agaricomycetidae</taxon>
        <taxon>Agaricales</taxon>
        <taxon>Marasmiineae</taxon>
        <taxon>Mycenaceae</taxon>
        <taxon>Roridomyces</taxon>
    </lineage>
</organism>
<comment type="caution">
    <text evidence="1">The sequence shown here is derived from an EMBL/GenBank/DDBJ whole genome shotgun (WGS) entry which is preliminary data.</text>
</comment>
<reference evidence="1" key="1">
    <citation type="submission" date="2023-03" db="EMBL/GenBank/DDBJ databases">
        <title>Massive genome expansion in bonnet fungi (Mycena s.s.) driven by repeated elements and novel gene families across ecological guilds.</title>
        <authorList>
            <consortium name="Lawrence Berkeley National Laboratory"/>
            <person name="Harder C.B."/>
            <person name="Miyauchi S."/>
            <person name="Viragh M."/>
            <person name="Kuo A."/>
            <person name="Thoen E."/>
            <person name="Andreopoulos B."/>
            <person name="Lu D."/>
            <person name="Skrede I."/>
            <person name="Drula E."/>
            <person name="Henrissat B."/>
            <person name="Morin E."/>
            <person name="Kohler A."/>
            <person name="Barry K."/>
            <person name="LaButti K."/>
            <person name="Morin E."/>
            <person name="Salamov A."/>
            <person name="Lipzen A."/>
            <person name="Mereny Z."/>
            <person name="Hegedus B."/>
            <person name="Baldrian P."/>
            <person name="Stursova M."/>
            <person name="Weitz H."/>
            <person name="Taylor A."/>
            <person name="Grigoriev I.V."/>
            <person name="Nagy L.G."/>
            <person name="Martin F."/>
            <person name="Kauserud H."/>
        </authorList>
    </citation>
    <scope>NUCLEOTIDE SEQUENCE</scope>
    <source>
        <strain evidence="1">9284</strain>
    </source>
</reference>
<dbReference type="Proteomes" id="UP001221142">
    <property type="component" value="Unassembled WGS sequence"/>
</dbReference>
<evidence type="ECO:0000313" key="2">
    <source>
        <dbReference type="Proteomes" id="UP001221142"/>
    </source>
</evidence>
<dbReference type="EMBL" id="JARKIF010000049">
    <property type="protein sequence ID" value="KAJ7607471.1"/>
    <property type="molecule type" value="Genomic_DNA"/>
</dbReference>
<dbReference type="AlphaFoldDB" id="A0AAD7B1X1"/>
<proteinExistence type="predicted"/>
<accession>A0AAD7B1X1</accession>